<dbReference type="InterPro" id="IPR012337">
    <property type="entry name" value="RNaseH-like_sf"/>
</dbReference>
<dbReference type="PANTHER" id="PTHR37984:SF5">
    <property type="entry name" value="PROTEIN NYNRIN-LIKE"/>
    <property type="match status" value="1"/>
</dbReference>
<dbReference type="AlphaFoldDB" id="A0A2S6CH54"/>
<dbReference type="InterPro" id="IPR041588">
    <property type="entry name" value="Integrase_H2C2"/>
</dbReference>
<dbReference type="GO" id="GO:0003676">
    <property type="term" value="F:nucleic acid binding"/>
    <property type="evidence" value="ECO:0007669"/>
    <property type="project" value="InterPro"/>
</dbReference>
<name>A0A2S6CH54_9PEZI</name>
<evidence type="ECO:0000313" key="3">
    <source>
        <dbReference type="EMBL" id="PPJ59013.1"/>
    </source>
</evidence>
<feature type="domain" description="Integrase zinc-binding" evidence="2">
    <location>
        <begin position="53"/>
        <end position="108"/>
    </location>
</feature>
<dbReference type="PANTHER" id="PTHR37984">
    <property type="entry name" value="PROTEIN CBG26694"/>
    <property type="match status" value="1"/>
</dbReference>
<organism evidence="3 4">
    <name type="scientific">Cercospora berteroae</name>
    <dbReference type="NCBI Taxonomy" id="357750"/>
    <lineage>
        <taxon>Eukaryota</taxon>
        <taxon>Fungi</taxon>
        <taxon>Dikarya</taxon>
        <taxon>Ascomycota</taxon>
        <taxon>Pezizomycotina</taxon>
        <taxon>Dothideomycetes</taxon>
        <taxon>Dothideomycetidae</taxon>
        <taxon>Mycosphaerellales</taxon>
        <taxon>Mycosphaerellaceae</taxon>
        <taxon>Cercospora</taxon>
    </lineage>
</organism>
<protein>
    <recommendedName>
        <fullName evidence="2">Integrase zinc-binding domain-containing protein</fullName>
    </recommendedName>
</protein>
<sequence>MGAQTGAAAGGRTPQGGRDRGEEEAAPLGLQFFLRNDLIYFKDDANGRERLCIPRPLYAEIFKIAHNNHHHSGFHRSYARVSASFYVRHLAKELRKYIKHCPACLLNQTYRHRPYGELQPIQSVAVPDYTVTADWVFGLPSNEGGFDGFLTETCKFTKRVILTKAKSTWTAAEHGAAWIHSYVVNERSLPSIMIGNRDPIWMSEFMQAAFRKLGTRFLATTAYHP</sequence>
<proteinExistence type="predicted"/>
<accession>A0A2S6CH54</accession>
<keyword evidence="4" id="KW-1185">Reference proteome</keyword>
<feature type="compositionally biased region" description="Low complexity" evidence="1">
    <location>
        <begin position="1"/>
        <end position="16"/>
    </location>
</feature>
<gene>
    <name evidence="3" type="ORF">CBER1_11527</name>
</gene>
<dbReference type="InterPro" id="IPR036397">
    <property type="entry name" value="RNaseH_sf"/>
</dbReference>
<evidence type="ECO:0000313" key="4">
    <source>
        <dbReference type="Proteomes" id="UP000237631"/>
    </source>
</evidence>
<dbReference type="OrthoDB" id="3946086at2759"/>
<evidence type="ECO:0000259" key="2">
    <source>
        <dbReference type="Pfam" id="PF17921"/>
    </source>
</evidence>
<dbReference type="EMBL" id="PNEN01000426">
    <property type="protein sequence ID" value="PPJ59013.1"/>
    <property type="molecule type" value="Genomic_DNA"/>
</dbReference>
<dbReference type="Pfam" id="PF17921">
    <property type="entry name" value="Integrase_H2C2"/>
    <property type="match status" value="1"/>
</dbReference>
<comment type="caution">
    <text evidence="3">The sequence shown here is derived from an EMBL/GenBank/DDBJ whole genome shotgun (WGS) entry which is preliminary data.</text>
</comment>
<dbReference type="Gene3D" id="3.30.420.10">
    <property type="entry name" value="Ribonuclease H-like superfamily/Ribonuclease H"/>
    <property type="match status" value="1"/>
</dbReference>
<dbReference type="InterPro" id="IPR050951">
    <property type="entry name" value="Retrovirus_Pol_polyprotein"/>
</dbReference>
<feature type="region of interest" description="Disordered" evidence="1">
    <location>
        <begin position="1"/>
        <end position="22"/>
    </location>
</feature>
<dbReference type="SUPFAM" id="SSF53098">
    <property type="entry name" value="Ribonuclease H-like"/>
    <property type="match status" value="1"/>
</dbReference>
<dbReference type="Proteomes" id="UP000237631">
    <property type="component" value="Unassembled WGS sequence"/>
</dbReference>
<reference evidence="4" key="1">
    <citation type="journal article" date="2017" name="bioRxiv">
        <title>Conservation of a gene cluster reveals novel cercosporin biosynthetic mechanisms and extends production to the genus Colletotrichum.</title>
        <authorList>
            <person name="de Jonge R."/>
            <person name="Ebert M.K."/>
            <person name="Huitt-Roehl C.R."/>
            <person name="Pal P."/>
            <person name="Suttle J.C."/>
            <person name="Spanner R.E."/>
            <person name="Neubauer J.D."/>
            <person name="Jurick W.M.II."/>
            <person name="Stott K.A."/>
            <person name="Secor G.A."/>
            <person name="Thomma B.P.H.J."/>
            <person name="Van de Peer Y."/>
            <person name="Townsend C.A."/>
            <person name="Bolton M.D."/>
        </authorList>
    </citation>
    <scope>NUCLEOTIDE SEQUENCE [LARGE SCALE GENOMIC DNA]</scope>
    <source>
        <strain evidence="4">CBS538.71</strain>
    </source>
</reference>
<dbReference type="STRING" id="357750.A0A2S6CH54"/>
<dbReference type="Gene3D" id="1.10.340.70">
    <property type="match status" value="1"/>
</dbReference>
<evidence type="ECO:0000256" key="1">
    <source>
        <dbReference type="SAM" id="MobiDB-lite"/>
    </source>
</evidence>